<reference evidence="1" key="1">
    <citation type="submission" date="2023-05" db="EMBL/GenBank/DDBJ databases">
        <title>Nepenthes gracilis genome sequencing.</title>
        <authorList>
            <person name="Fukushima K."/>
        </authorList>
    </citation>
    <scope>NUCLEOTIDE SEQUENCE</scope>
    <source>
        <strain evidence="1">SING2019-196</strain>
    </source>
</reference>
<organism evidence="1 2">
    <name type="scientific">Nepenthes gracilis</name>
    <name type="common">Slender pitcher plant</name>
    <dbReference type="NCBI Taxonomy" id="150966"/>
    <lineage>
        <taxon>Eukaryota</taxon>
        <taxon>Viridiplantae</taxon>
        <taxon>Streptophyta</taxon>
        <taxon>Embryophyta</taxon>
        <taxon>Tracheophyta</taxon>
        <taxon>Spermatophyta</taxon>
        <taxon>Magnoliopsida</taxon>
        <taxon>eudicotyledons</taxon>
        <taxon>Gunneridae</taxon>
        <taxon>Pentapetalae</taxon>
        <taxon>Caryophyllales</taxon>
        <taxon>Nepenthaceae</taxon>
        <taxon>Nepenthes</taxon>
    </lineage>
</organism>
<dbReference type="AlphaFoldDB" id="A0AAD3TJV8"/>
<accession>A0AAD3TJV8</accession>
<evidence type="ECO:0000313" key="1">
    <source>
        <dbReference type="EMBL" id="GMH30278.1"/>
    </source>
</evidence>
<evidence type="ECO:0000313" key="2">
    <source>
        <dbReference type="Proteomes" id="UP001279734"/>
    </source>
</evidence>
<protein>
    <submittedName>
        <fullName evidence="1">Uncharacterized protein</fullName>
    </submittedName>
</protein>
<dbReference type="Proteomes" id="UP001279734">
    <property type="component" value="Unassembled WGS sequence"/>
</dbReference>
<gene>
    <name evidence="1" type="ORF">Nepgr_032121</name>
</gene>
<name>A0AAD3TJV8_NEPGR</name>
<comment type="caution">
    <text evidence="1">The sequence shown here is derived from an EMBL/GenBank/DDBJ whole genome shotgun (WGS) entry which is preliminary data.</text>
</comment>
<proteinExistence type="predicted"/>
<keyword evidence="2" id="KW-1185">Reference proteome</keyword>
<dbReference type="EMBL" id="BSYO01000038">
    <property type="protein sequence ID" value="GMH30278.1"/>
    <property type="molecule type" value="Genomic_DNA"/>
</dbReference>
<sequence>MVSITVITSVLRETDVKELYIEYNIPKEIVFRVFAKKDRACLPLEGFATIYEAHLRSGLCIPVPDELLEIFHDSSGSYHIVSRECRGYLCTFCIFLCQHSKWLTVAMVRVFFKFNQGI</sequence>